<dbReference type="EMBL" id="SZPZ01000001">
    <property type="protein sequence ID" value="TKK81327.1"/>
    <property type="molecule type" value="Genomic_DNA"/>
</dbReference>
<comment type="caution">
    <text evidence="2">The sequence shown here is derived from an EMBL/GenBank/DDBJ whole genome shotgun (WGS) entry which is preliminary data.</text>
</comment>
<name>A0A4U3M299_9ACTN</name>
<gene>
    <name evidence="2" type="ORF">FDA38_00150</name>
</gene>
<reference evidence="2 3" key="1">
    <citation type="submission" date="2019-04" db="EMBL/GenBank/DDBJ databases">
        <title>Kribbella sp. NEAU-THZ 27 nov., a novel actinomycete isolated from soil.</title>
        <authorList>
            <person name="Duan L."/>
        </authorList>
    </citation>
    <scope>NUCLEOTIDE SEQUENCE [LARGE SCALE GENOMIC DNA]</scope>
    <source>
        <strain evidence="3">NEAU-THZ27</strain>
    </source>
</reference>
<dbReference type="AlphaFoldDB" id="A0A4U3M299"/>
<keyword evidence="1" id="KW-0472">Membrane</keyword>
<dbReference type="Proteomes" id="UP000305836">
    <property type="component" value="Unassembled WGS sequence"/>
</dbReference>
<keyword evidence="3" id="KW-1185">Reference proteome</keyword>
<dbReference type="RefSeq" id="WP_137252043.1">
    <property type="nucleotide sequence ID" value="NZ_JBHSPQ010000004.1"/>
</dbReference>
<feature type="transmembrane region" description="Helical" evidence="1">
    <location>
        <begin position="12"/>
        <end position="32"/>
    </location>
</feature>
<accession>A0A4U3M299</accession>
<keyword evidence="1" id="KW-0812">Transmembrane</keyword>
<sequence>MGQFDSYIDRKAAAPPGVVRAFCLVAPVFMIIQAVGSHRLEDILMAGFGVVLFLPSGIAPRWYRARLAALQNHLVLGAVFTFSLMLCVLFILLATFFNRSTSIYIATPVALVLTTAAAVRQHTRLRATK</sequence>
<organism evidence="2 3">
    <name type="scientific">Kribbella jiaozuonensis</name>
    <dbReference type="NCBI Taxonomy" id="2575441"/>
    <lineage>
        <taxon>Bacteria</taxon>
        <taxon>Bacillati</taxon>
        <taxon>Actinomycetota</taxon>
        <taxon>Actinomycetes</taxon>
        <taxon>Propionibacteriales</taxon>
        <taxon>Kribbellaceae</taxon>
        <taxon>Kribbella</taxon>
    </lineage>
</organism>
<feature type="transmembrane region" description="Helical" evidence="1">
    <location>
        <begin position="44"/>
        <end position="63"/>
    </location>
</feature>
<dbReference type="OrthoDB" id="9887652at2"/>
<evidence type="ECO:0000313" key="3">
    <source>
        <dbReference type="Proteomes" id="UP000305836"/>
    </source>
</evidence>
<feature type="transmembrane region" description="Helical" evidence="1">
    <location>
        <begin position="103"/>
        <end position="119"/>
    </location>
</feature>
<evidence type="ECO:0000313" key="2">
    <source>
        <dbReference type="EMBL" id="TKK81327.1"/>
    </source>
</evidence>
<evidence type="ECO:0000256" key="1">
    <source>
        <dbReference type="SAM" id="Phobius"/>
    </source>
</evidence>
<proteinExistence type="predicted"/>
<feature type="transmembrane region" description="Helical" evidence="1">
    <location>
        <begin position="75"/>
        <end position="97"/>
    </location>
</feature>
<keyword evidence="1" id="KW-1133">Transmembrane helix</keyword>
<protein>
    <submittedName>
        <fullName evidence="2">Uncharacterized protein</fullName>
    </submittedName>
</protein>